<proteinExistence type="predicted"/>
<organism evidence="1 2">
    <name type="scientific">Thermohalobaculum xanthum</name>
    <dbReference type="NCBI Taxonomy" id="2753746"/>
    <lineage>
        <taxon>Bacteria</taxon>
        <taxon>Pseudomonadati</taxon>
        <taxon>Pseudomonadota</taxon>
        <taxon>Alphaproteobacteria</taxon>
        <taxon>Rhodobacterales</taxon>
        <taxon>Paracoccaceae</taxon>
        <taxon>Thermohalobaculum</taxon>
    </lineage>
</organism>
<comment type="caution">
    <text evidence="1">The sequence shown here is derived from an EMBL/GenBank/DDBJ whole genome shotgun (WGS) entry which is preliminary data.</text>
</comment>
<accession>A0A8J7MBF4</accession>
<reference evidence="1" key="1">
    <citation type="submission" date="2020-12" db="EMBL/GenBank/DDBJ databases">
        <title>Bacterial taxonomy.</title>
        <authorList>
            <person name="Pan X."/>
        </authorList>
    </citation>
    <scope>NUCLEOTIDE SEQUENCE</scope>
    <source>
        <strain evidence="1">M0105</strain>
    </source>
</reference>
<gene>
    <name evidence="1" type="ORF">H0I76_18570</name>
</gene>
<evidence type="ECO:0000313" key="2">
    <source>
        <dbReference type="Proteomes" id="UP000655420"/>
    </source>
</evidence>
<dbReference type="Proteomes" id="UP000655420">
    <property type="component" value="Unassembled WGS sequence"/>
</dbReference>
<dbReference type="AlphaFoldDB" id="A0A8J7MBF4"/>
<name>A0A8J7MBF4_9RHOB</name>
<dbReference type="RefSeq" id="WP_200613509.1">
    <property type="nucleotide sequence ID" value="NZ_JAEHHL010000016.1"/>
</dbReference>
<sequence>MKMPKPTLLKDFIADAVEWSGRSIEEIAADAGFRETGILREVTRGTARIAPAKVPELARALGVNSLVLMRLVMEEDYPEVWDTIRDCGHEPLTLTEVDLVNRFRDATGEAFDDDFDEVEMELIDAVFAQIARRRGLGH</sequence>
<keyword evidence="2" id="KW-1185">Reference proteome</keyword>
<dbReference type="EMBL" id="JAEHHL010000016">
    <property type="protein sequence ID" value="MBK0401208.1"/>
    <property type="molecule type" value="Genomic_DNA"/>
</dbReference>
<evidence type="ECO:0000313" key="1">
    <source>
        <dbReference type="EMBL" id="MBK0401208.1"/>
    </source>
</evidence>
<protein>
    <submittedName>
        <fullName evidence="1">Uncharacterized protein</fullName>
    </submittedName>
</protein>